<feature type="compositionally biased region" description="Basic and acidic residues" evidence="2">
    <location>
        <begin position="165"/>
        <end position="182"/>
    </location>
</feature>
<accession>A0A3N4LIG3</accession>
<sequence length="740" mass="80788">MTWLKGGSKGQNISKKRDITPSGSIAFEEEVTNAVAVIPVQRNGITNFTDMRKETEGLRTRSDRAHTPTSPAHSRVTSPTLRDASLLAIEAHPSSQPLKVTALKPYDDPEEYILKEDDLESGADGDRLPEKSTEVSAANGKKKGVKLRMAAFNILKMKSSSFLRKTQDGHEQQGVTRRRDSVDPFPSSLGGMTLRRSSTAAAAGTASASAPPRRRLQKPLPTDLLNRQRSTGVEPIREDSIDPIESRPQDWGQVIRRPSSSQSSHPGGATRGDDVAHDPSIVTGGNVPGGLYPRPPSLKRHWSDGPQGRRGSASLIGGPPGSLPRAATEGSDRPRPLSFLNHYGSMKITEAVTLESRVRDLESQVAMLKTYVTTHVPTTQLEHQPSRKSSHLSYKSSRLTDKSAQTSPALGPPFTEDLSLRKRPDTAQSDITTSTFMHEHDSEYSVAPESSTNGGPSKISGSMDWGTMRRGGPLTPNKTPYGDSSVCSYTSDETVNLRNRPYGPRNDAPGPSTDASKRSTVYSMDTITPHNHQGRSYDMDYHRERAVQTPVVPLTEYNGVLKQLKREYGARKRLEAQMQTLQEQMNHVLHRQLLQCDPIYNVGRSPTITARSLATTSAASTQRPDLLMNGRRASSEVPTPDLTPPRGRQDLARIGAHLFPNFDSNSSATDDMDDDSQCFSFGVDDEGSENWQTPAEDTRSLLIGSHLAPPLPLASQKRTMSISQITEKASLASARAAANR</sequence>
<feature type="compositionally biased region" description="Polar residues" evidence="2">
    <location>
        <begin position="426"/>
        <end position="436"/>
    </location>
</feature>
<protein>
    <submittedName>
        <fullName evidence="3">Uncharacterized protein</fullName>
    </submittedName>
</protein>
<feature type="region of interest" description="Disordered" evidence="2">
    <location>
        <begin position="1"/>
        <end position="23"/>
    </location>
</feature>
<proteinExistence type="predicted"/>
<evidence type="ECO:0000313" key="4">
    <source>
        <dbReference type="Proteomes" id="UP000267821"/>
    </source>
</evidence>
<evidence type="ECO:0000313" key="3">
    <source>
        <dbReference type="EMBL" id="RPB22697.1"/>
    </source>
</evidence>
<feature type="region of interest" description="Disordered" evidence="2">
    <location>
        <begin position="51"/>
        <end position="78"/>
    </location>
</feature>
<feature type="compositionally biased region" description="Low complexity" evidence="2">
    <location>
        <begin position="195"/>
        <end position="211"/>
    </location>
</feature>
<dbReference type="InParanoid" id="A0A3N4LIG3"/>
<evidence type="ECO:0000256" key="2">
    <source>
        <dbReference type="SAM" id="MobiDB-lite"/>
    </source>
</evidence>
<keyword evidence="1" id="KW-0175">Coiled coil</keyword>
<feature type="coiled-coil region" evidence="1">
    <location>
        <begin position="564"/>
        <end position="591"/>
    </location>
</feature>
<organism evidence="3 4">
    <name type="scientific">Terfezia boudieri ATCC MYA-4762</name>
    <dbReference type="NCBI Taxonomy" id="1051890"/>
    <lineage>
        <taxon>Eukaryota</taxon>
        <taxon>Fungi</taxon>
        <taxon>Dikarya</taxon>
        <taxon>Ascomycota</taxon>
        <taxon>Pezizomycotina</taxon>
        <taxon>Pezizomycetes</taxon>
        <taxon>Pezizales</taxon>
        <taxon>Pezizaceae</taxon>
        <taxon>Terfezia</taxon>
    </lineage>
</organism>
<dbReference type="AlphaFoldDB" id="A0A3N4LIG3"/>
<feature type="compositionally biased region" description="Basic and acidic residues" evidence="2">
    <location>
        <begin position="235"/>
        <end position="248"/>
    </location>
</feature>
<evidence type="ECO:0000256" key="1">
    <source>
        <dbReference type="SAM" id="Coils"/>
    </source>
</evidence>
<keyword evidence="4" id="KW-1185">Reference proteome</keyword>
<reference evidence="3 4" key="1">
    <citation type="journal article" date="2018" name="Nat. Ecol. Evol.">
        <title>Pezizomycetes genomes reveal the molecular basis of ectomycorrhizal truffle lifestyle.</title>
        <authorList>
            <person name="Murat C."/>
            <person name="Payen T."/>
            <person name="Noel B."/>
            <person name="Kuo A."/>
            <person name="Morin E."/>
            <person name="Chen J."/>
            <person name="Kohler A."/>
            <person name="Krizsan K."/>
            <person name="Balestrini R."/>
            <person name="Da Silva C."/>
            <person name="Montanini B."/>
            <person name="Hainaut M."/>
            <person name="Levati E."/>
            <person name="Barry K.W."/>
            <person name="Belfiori B."/>
            <person name="Cichocki N."/>
            <person name="Clum A."/>
            <person name="Dockter R.B."/>
            <person name="Fauchery L."/>
            <person name="Guy J."/>
            <person name="Iotti M."/>
            <person name="Le Tacon F."/>
            <person name="Lindquist E.A."/>
            <person name="Lipzen A."/>
            <person name="Malagnac F."/>
            <person name="Mello A."/>
            <person name="Molinier V."/>
            <person name="Miyauchi S."/>
            <person name="Poulain J."/>
            <person name="Riccioni C."/>
            <person name="Rubini A."/>
            <person name="Sitrit Y."/>
            <person name="Splivallo R."/>
            <person name="Traeger S."/>
            <person name="Wang M."/>
            <person name="Zifcakova L."/>
            <person name="Wipf D."/>
            <person name="Zambonelli A."/>
            <person name="Paolocci F."/>
            <person name="Nowrousian M."/>
            <person name="Ottonello S."/>
            <person name="Baldrian P."/>
            <person name="Spatafora J.W."/>
            <person name="Henrissat B."/>
            <person name="Nagy L.G."/>
            <person name="Aury J.M."/>
            <person name="Wincker P."/>
            <person name="Grigoriev I.V."/>
            <person name="Bonfante P."/>
            <person name="Martin F.M."/>
        </authorList>
    </citation>
    <scope>NUCLEOTIDE SEQUENCE [LARGE SCALE GENOMIC DNA]</scope>
    <source>
        <strain evidence="3 4">ATCC MYA-4762</strain>
    </source>
</reference>
<dbReference type="Proteomes" id="UP000267821">
    <property type="component" value="Unassembled WGS sequence"/>
</dbReference>
<feature type="region of interest" description="Disordered" evidence="2">
    <location>
        <begin position="494"/>
        <end position="517"/>
    </location>
</feature>
<dbReference type="EMBL" id="ML121550">
    <property type="protein sequence ID" value="RPB22697.1"/>
    <property type="molecule type" value="Genomic_DNA"/>
</dbReference>
<name>A0A3N4LIG3_9PEZI</name>
<gene>
    <name evidence="3" type="ORF">L211DRAFT_850445</name>
</gene>
<feature type="region of interest" description="Disordered" evidence="2">
    <location>
        <begin position="378"/>
        <end position="465"/>
    </location>
</feature>
<dbReference type="STRING" id="1051890.A0A3N4LIG3"/>
<feature type="region of interest" description="Disordered" evidence="2">
    <location>
        <begin position="163"/>
        <end position="337"/>
    </location>
</feature>
<feature type="region of interest" description="Disordered" evidence="2">
    <location>
        <begin position="113"/>
        <end position="143"/>
    </location>
</feature>
<feature type="compositionally biased region" description="Basic and acidic residues" evidence="2">
    <location>
        <begin position="51"/>
        <end position="66"/>
    </location>
</feature>
<feature type="compositionally biased region" description="Basic and acidic residues" evidence="2">
    <location>
        <begin position="124"/>
        <end position="133"/>
    </location>
</feature>
<feature type="compositionally biased region" description="Polar residues" evidence="2">
    <location>
        <begin position="67"/>
        <end position="78"/>
    </location>
</feature>
<dbReference type="OrthoDB" id="5428925at2759"/>